<comment type="caution">
    <text evidence="14">The sequence shown here is derived from an EMBL/GenBank/DDBJ whole genome shotgun (WGS) entry which is preliminary data.</text>
</comment>
<dbReference type="InterPro" id="IPR005804">
    <property type="entry name" value="FA_desaturase_dom"/>
</dbReference>
<dbReference type="Proteomes" id="UP000179616">
    <property type="component" value="Unassembled WGS sequence"/>
</dbReference>
<keyword evidence="7 12" id="KW-1133">Transmembrane helix</keyword>
<keyword evidence="3" id="KW-1003">Cell membrane</keyword>
<evidence type="ECO:0000256" key="2">
    <source>
        <dbReference type="ARBA" id="ARBA00010823"/>
    </source>
</evidence>
<dbReference type="CDD" id="cd03512">
    <property type="entry name" value="Alkane-hydroxylase"/>
    <property type="match status" value="1"/>
</dbReference>
<dbReference type="GO" id="GO:0005886">
    <property type="term" value="C:plasma membrane"/>
    <property type="evidence" value="ECO:0007669"/>
    <property type="project" value="UniProtKB-SubCell"/>
</dbReference>
<feature type="transmembrane region" description="Helical" evidence="12">
    <location>
        <begin position="49"/>
        <end position="69"/>
    </location>
</feature>
<evidence type="ECO:0000256" key="8">
    <source>
        <dbReference type="ARBA" id="ARBA00023002"/>
    </source>
</evidence>
<keyword evidence="11 12" id="KW-0472">Membrane</keyword>
<feature type="transmembrane region" description="Helical" evidence="12">
    <location>
        <begin position="24"/>
        <end position="42"/>
    </location>
</feature>
<organism evidence="14 15">
    <name type="scientific">Mycobacteroides franklinii</name>
    <dbReference type="NCBI Taxonomy" id="948102"/>
    <lineage>
        <taxon>Bacteria</taxon>
        <taxon>Bacillati</taxon>
        <taxon>Actinomycetota</taxon>
        <taxon>Actinomycetes</taxon>
        <taxon>Mycobacteriales</taxon>
        <taxon>Mycobacteriaceae</taxon>
        <taxon>Mycobacteroides</taxon>
    </lineage>
</organism>
<dbReference type="AlphaFoldDB" id="A0A1S1LDS6"/>
<evidence type="ECO:0000256" key="4">
    <source>
        <dbReference type="ARBA" id="ARBA00022519"/>
    </source>
</evidence>
<keyword evidence="4" id="KW-0997">Cell inner membrane</keyword>
<feature type="domain" description="Fatty acid desaturase" evidence="13">
    <location>
        <begin position="128"/>
        <end position="348"/>
    </location>
</feature>
<dbReference type="Pfam" id="PF00487">
    <property type="entry name" value="FA_desaturase"/>
    <property type="match status" value="1"/>
</dbReference>
<evidence type="ECO:0000256" key="11">
    <source>
        <dbReference type="ARBA" id="ARBA00023136"/>
    </source>
</evidence>
<dbReference type="STRING" id="948102.BKG76_07130"/>
<keyword evidence="8" id="KW-0560">Oxidoreductase</keyword>
<keyword evidence="6" id="KW-0479">Metal-binding</keyword>
<keyword evidence="9" id="KW-0408">Iron</keyword>
<gene>
    <name evidence="14" type="ORF">BKG76_07130</name>
</gene>
<dbReference type="InterPro" id="IPR033885">
    <property type="entry name" value="AlkB/XylM"/>
</dbReference>
<evidence type="ECO:0000256" key="3">
    <source>
        <dbReference type="ARBA" id="ARBA00022475"/>
    </source>
</evidence>
<keyword evidence="10 14" id="KW-0503">Monooxygenase</keyword>
<evidence type="ECO:0000256" key="12">
    <source>
        <dbReference type="SAM" id="Phobius"/>
    </source>
</evidence>
<evidence type="ECO:0000256" key="1">
    <source>
        <dbReference type="ARBA" id="ARBA00004429"/>
    </source>
</evidence>
<reference evidence="14 15" key="1">
    <citation type="submission" date="2016-10" db="EMBL/GenBank/DDBJ databases">
        <title>Evaluation of Human, Veterinary and Environmental Mycobacterium chelonae Isolates by Core Genome Phylogenomic Analysis, Targeted Gene Comparison, and Anti-microbial Susceptibility Patterns: A Tale of Mistaken Identities.</title>
        <authorList>
            <person name="Fogelson S.B."/>
            <person name="Camus A.C."/>
            <person name="Lorenz W."/>
            <person name="Vasireddy R."/>
            <person name="Vasireddy S."/>
            <person name="Smith T."/>
            <person name="Brown-Elliott B.A."/>
            <person name="Wallace R.J.Jr."/>
            <person name="Hasan N.A."/>
            <person name="Reischl U."/>
            <person name="Sanchez S."/>
        </authorList>
    </citation>
    <scope>NUCLEOTIDE SEQUENCE [LARGE SCALE GENOMIC DNA]</scope>
    <source>
        <strain evidence="14 15">1559</strain>
    </source>
</reference>
<evidence type="ECO:0000256" key="5">
    <source>
        <dbReference type="ARBA" id="ARBA00022692"/>
    </source>
</evidence>
<dbReference type="GO" id="GO:0006629">
    <property type="term" value="P:lipid metabolic process"/>
    <property type="evidence" value="ECO:0007669"/>
    <property type="project" value="InterPro"/>
</dbReference>
<evidence type="ECO:0000313" key="14">
    <source>
        <dbReference type="EMBL" id="OHU26883.1"/>
    </source>
</evidence>
<evidence type="ECO:0000256" key="10">
    <source>
        <dbReference type="ARBA" id="ARBA00023033"/>
    </source>
</evidence>
<evidence type="ECO:0000313" key="15">
    <source>
        <dbReference type="Proteomes" id="UP000179616"/>
    </source>
</evidence>
<protein>
    <submittedName>
        <fullName evidence="14">Alkane 1-monooxygenase</fullName>
    </submittedName>
</protein>
<sequence length="390" mass="44317">MSANSKIGISIGSTRHWRDPKRHAWLLGLVIPVLVPWSWILVKVTEWTLFWWWGVILVFGIIPVLDWVVGADSANAPESALKSLQNDKYYRWATFAYLPGQLLSLVLACWLLSGGGWQTMSLLDKCGLTVTLGIVGGIAINTAHELGHRRERVERVLSRVALMQTGYGHFYVEHNRGHHVRVATPEDPASSLLGESVFQFIPRSVIGGVRSACKLEAERLRKTGYRIWSLKNDVLSGWLMSLVLFTTLGIWFGRVVLPYMAAQAVIGFSLLEVVNYLEHYGLRRSLRPNGRYERVRPAHSWNSNNVVSNILLFHLQRHSDHHAHPVRRYQTLLHHDEAPQLPTGYAGMILLALVPPLWRRVMDPRVSDHYGGDLTLAARNTRFNRTRTHE</sequence>
<dbReference type="GO" id="GO:0004497">
    <property type="term" value="F:monooxygenase activity"/>
    <property type="evidence" value="ECO:0007669"/>
    <property type="project" value="UniProtKB-KW"/>
</dbReference>
<accession>A0A1S1LDS6</accession>
<dbReference type="EMBL" id="MLIK01000018">
    <property type="protein sequence ID" value="OHU26883.1"/>
    <property type="molecule type" value="Genomic_DNA"/>
</dbReference>
<comment type="similarity">
    <text evidence="2">Belongs to the fatty acid desaturase type 1 family. AlkB subfamily.</text>
</comment>
<dbReference type="PANTHER" id="PTHR38674">
    <property type="entry name" value="ALKANE 1-MONOOXYGENASE 1"/>
    <property type="match status" value="1"/>
</dbReference>
<evidence type="ECO:0000256" key="6">
    <source>
        <dbReference type="ARBA" id="ARBA00022723"/>
    </source>
</evidence>
<dbReference type="GO" id="GO:0046872">
    <property type="term" value="F:metal ion binding"/>
    <property type="evidence" value="ECO:0007669"/>
    <property type="project" value="UniProtKB-KW"/>
</dbReference>
<feature type="transmembrane region" description="Helical" evidence="12">
    <location>
        <begin position="89"/>
        <end position="112"/>
    </location>
</feature>
<comment type="subcellular location">
    <subcellularLocation>
        <location evidence="1">Cell inner membrane</location>
        <topology evidence="1">Multi-pass membrane protein</topology>
    </subcellularLocation>
</comment>
<dbReference type="PANTHER" id="PTHR38674:SF1">
    <property type="entry name" value="ALKANE 1-MONOOXYGENASE 1"/>
    <property type="match status" value="1"/>
</dbReference>
<feature type="transmembrane region" description="Helical" evidence="12">
    <location>
        <begin position="259"/>
        <end position="277"/>
    </location>
</feature>
<evidence type="ECO:0000256" key="7">
    <source>
        <dbReference type="ARBA" id="ARBA00022989"/>
    </source>
</evidence>
<evidence type="ECO:0000259" key="13">
    <source>
        <dbReference type="Pfam" id="PF00487"/>
    </source>
</evidence>
<proteinExistence type="inferred from homology"/>
<feature type="transmembrane region" description="Helical" evidence="12">
    <location>
        <begin position="234"/>
        <end position="253"/>
    </location>
</feature>
<evidence type="ECO:0000256" key="9">
    <source>
        <dbReference type="ARBA" id="ARBA00023004"/>
    </source>
</evidence>
<keyword evidence="5 12" id="KW-0812">Transmembrane</keyword>
<name>A0A1S1LDS6_9MYCO</name>